<reference evidence="2 3" key="1">
    <citation type="journal article" date="2020" name="Cell">
        <title>Large-Scale Comparative Analyses of Tick Genomes Elucidate Their Genetic Diversity and Vector Capacities.</title>
        <authorList>
            <consortium name="Tick Genome and Microbiome Consortium (TIGMIC)"/>
            <person name="Jia N."/>
            <person name="Wang J."/>
            <person name="Shi W."/>
            <person name="Du L."/>
            <person name="Sun Y."/>
            <person name="Zhan W."/>
            <person name="Jiang J.F."/>
            <person name="Wang Q."/>
            <person name="Zhang B."/>
            <person name="Ji P."/>
            <person name="Bell-Sakyi L."/>
            <person name="Cui X.M."/>
            <person name="Yuan T.T."/>
            <person name="Jiang B.G."/>
            <person name="Yang W.F."/>
            <person name="Lam T.T."/>
            <person name="Chang Q.C."/>
            <person name="Ding S.J."/>
            <person name="Wang X.J."/>
            <person name="Zhu J.G."/>
            <person name="Ruan X.D."/>
            <person name="Zhao L."/>
            <person name="Wei J.T."/>
            <person name="Ye R.Z."/>
            <person name="Que T.C."/>
            <person name="Du C.H."/>
            <person name="Zhou Y.H."/>
            <person name="Cheng J.X."/>
            <person name="Dai P.F."/>
            <person name="Guo W.B."/>
            <person name="Han X.H."/>
            <person name="Huang E.J."/>
            <person name="Li L.F."/>
            <person name="Wei W."/>
            <person name="Gao Y.C."/>
            <person name="Liu J.Z."/>
            <person name="Shao H.Z."/>
            <person name="Wang X."/>
            <person name="Wang C.C."/>
            <person name="Yang T.C."/>
            <person name="Huo Q.B."/>
            <person name="Li W."/>
            <person name="Chen H.Y."/>
            <person name="Chen S.E."/>
            <person name="Zhou L.G."/>
            <person name="Ni X.B."/>
            <person name="Tian J.H."/>
            <person name="Sheng Y."/>
            <person name="Liu T."/>
            <person name="Pan Y.S."/>
            <person name="Xia L.Y."/>
            <person name="Li J."/>
            <person name="Zhao F."/>
            <person name="Cao W.C."/>
        </authorList>
    </citation>
    <scope>NUCLEOTIDE SEQUENCE [LARGE SCALE GENOMIC DNA]</scope>
    <source>
        <strain evidence="2">HaeL-2018</strain>
    </source>
</reference>
<dbReference type="AlphaFoldDB" id="A0A9J6FUC1"/>
<proteinExistence type="predicted"/>
<dbReference type="Proteomes" id="UP000821853">
    <property type="component" value="Unassembled WGS sequence"/>
</dbReference>
<gene>
    <name evidence="2" type="ORF">HPB48_022439</name>
</gene>
<feature type="region of interest" description="Disordered" evidence="1">
    <location>
        <begin position="1"/>
        <end position="22"/>
    </location>
</feature>
<name>A0A9J6FUC1_HAELO</name>
<organism evidence="2 3">
    <name type="scientific">Haemaphysalis longicornis</name>
    <name type="common">Bush tick</name>
    <dbReference type="NCBI Taxonomy" id="44386"/>
    <lineage>
        <taxon>Eukaryota</taxon>
        <taxon>Metazoa</taxon>
        <taxon>Ecdysozoa</taxon>
        <taxon>Arthropoda</taxon>
        <taxon>Chelicerata</taxon>
        <taxon>Arachnida</taxon>
        <taxon>Acari</taxon>
        <taxon>Parasitiformes</taxon>
        <taxon>Ixodida</taxon>
        <taxon>Ixodoidea</taxon>
        <taxon>Ixodidae</taxon>
        <taxon>Haemaphysalinae</taxon>
        <taxon>Haemaphysalis</taxon>
    </lineage>
</organism>
<keyword evidence="3" id="KW-1185">Reference proteome</keyword>
<evidence type="ECO:0000313" key="3">
    <source>
        <dbReference type="Proteomes" id="UP000821853"/>
    </source>
</evidence>
<evidence type="ECO:0000313" key="2">
    <source>
        <dbReference type="EMBL" id="KAH9365684.1"/>
    </source>
</evidence>
<evidence type="ECO:0000256" key="1">
    <source>
        <dbReference type="SAM" id="MobiDB-lite"/>
    </source>
</evidence>
<sequence>MPILRRTSEPVPLHMGMPQTPDPIAYAQPLPLRKGSRPFQLNLDDQRVLIDRARRIAAANGALD</sequence>
<dbReference type="EMBL" id="JABSTR010000003">
    <property type="protein sequence ID" value="KAH9365684.1"/>
    <property type="molecule type" value="Genomic_DNA"/>
</dbReference>
<dbReference type="VEuPathDB" id="VectorBase:HLOH_059653"/>
<protein>
    <submittedName>
        <fullName evidence="2">Uncharacterized protein</fullName>
    </submittedName>
</protein>
<comment type="caution">
    <text evidence="2">The sequence shown here is derived from an EMBL/GenBank/DDBJ whole genome shotgun (WGS) entry which is preliminary data.</text>
</comment>
<accession>A0A9J6FUC1</accession>